<evidence type="ECO:0000256" key="3">
    <source>
        <dbReference type="ARBA" id="ARBA00022729"/>
    </source>
</evidence>
<protein>
    <submittedName>
        <fullName evidence="6">Monosaccharide ABC transporter substrate-binding protein, CUT2 family</fullName>
    </submittedName>
</protein>
<comment type="subcellular location">
    <subcellularLocation>
        <location evidence="1">Cell envelope</location>
    </subcellularLocation>
</comment>
<dbReference type="NCBIfam" id="NF008185">
    <property type="entry name" value="PRK10936.1"/>
    <property type="match status" value="1"/>
</dbReference>
<dbReference type="Pfam" id="PF13407">
    <property type="entry name" value="Peripla_BP_4"/>
    <property type="match status" value="1"/>
</dbReference>
<evidence type="ECO:0000313" key="7">
    <source>
        <dbReference type="Proteomes" id="UP000219621"/>
    </source>
</evidence>
<proteinExistence type="inferred from homology"/>
<dbReference type="CDD" id="cd06306">
    <property type="entry name" value="PBP1_TorT-like"/>
    <property type="match status" value="1"/>
</dbReference>
<gene>
    <name evidence="6" type="ORF">SAMN05421508_105231</name>
</gene>
<feature type="domain" description="Periplasmic binding protein" evidence="5">
    <location>
        <begin position="69"/>
        <end position="321"/>
    </location>
</feature>
<comment type="similarity">
    <text evidence="2">Belongs to the bacterial solute-binding protein 2 family.</text>
</comment>
<organism evidence="6 7">
    <name type="scientific">Caenispirillum bisanense</name>
    <dbReference type="NCBI Taxonomy" id="414052"/>
    <lineage>
        <taxon>Bacteria</taxon>
        <taxon>Pseudomonadati</taxon>
        <taxon>Pseudomonadota</taxon>
        <taxon>Alphaproteobacteria</taxon>
        <taxon>Rhodospirillales</taxon>
        <taxon>Novispirillaceae</taxon>
        <taxon>Caenispirillum</taxon>
    </lineage>
</organism>
<reference evidence="7" key="1">
    <citation type="submission" date="2017-09" db="EMBL/GenBank/DDBJ databases">
        <authorList>
            <person name="Varghese N."/>
            <person name="Submissions S."/>
        </authorList>
    </citation>
    <scope>NUCLEOTIDE SEQUENCE [LARGE SCALE GENOMIC DNA]</scope>
    <source>
        <strain evidence="7">USBA 140</strain>
    </source>
</reference>
<dbReference type="PANTHER" id="PTHR46847:SF1">
    <property type="entry name" value="D-ALLOSE-BINDING PERIPLASMIC PROTEIN-RELATED"/>
    <property type="match status" value="1"/>
</dbReference>
<keyword evidence="7" id="KW-1185">Reference proteome</keyword>
<dbReference type="Gene3D" id="3.40.50.2300">
    <property type="match status" value="2"/>
</dbReference>
<dbReference type="Proteomes" id="UP000219621">
    <property type="component" value="Unassembled WGS sequence"/>
</dbReference>
<feature type="chain" id="PRO_5012063742" evidence="4">
    <location>
        <begin position="31"/>
        <end position="362"/>
    </location>
</feature>
<accession>A0A286GL46</accession>
<dbReference type="PANTHER" id="PTHR46847">
    <property type="entry name" value="D-ALLOSE-BINDING PERIPLASMIC PROTEIN-RELATED"/>
    <property type="match status" value="1"/>
</dbReference>
<dbReference type="InterPro" id="IPR025997">
    <property type="entry name" value="SBP_2_dom"/>
</dbReference>
<keyword evidence="3 4" id="KW-0732">Signal</keyword>
<dbReference type="InterPro" id="IPR028082">
    <property type="entry name" value="Peripla_BP_I"/>
</dbReference>
<evidence type="ECO:0000256" key="4">
    <source>
        <dbReference type="SAM" id="SignalP"/>
    </source>
</evidence>
<feature type="signal peptide" evidence="4">
    <location>
        <begin position="1"/>
        <end position="30"/>
    </location>
</feature>
<sequence>MRSSHKPGAAFAVLGTLCLASAIVSAPAAAAEPVPAPWWPAKVIDAAKADKPVVDYVPLDKASKPWSVCVLFPHMKDSFWVAVAYGIVSEAQRQNIGMTLYEAGGYSNLPRQLSQFDDCRAAGADAVIVGAISEAGLAQKIAEARAAGVAVVGAVNPMAEAATNGKIFVDFPTMSAQTGRYLVDHLGAEGGKVVTFPGPAGSGWAEAYNDGFKQAVAGSAVTVLDEKFGDTGVAVQQQLVQDALQAYPDMTVVWGTAPTAEAAIGAAMEAGRDDVLIMSTYENQAMLDAMKRDEIAGFATQYPVLQGRIAVDMAVRALEGAEVMAFAQPVPEVVTRKTADAINLDLVLAPADWRPSYTVSAR</sequence>
<dbReference type="SUPFAM" id="SSF53822">
    <property type="entry name" value="Periplasmic binding protein-like I"/>
    <property type="match status" value="1"/>
</dbReference>
<dbReference type="OrthoDB" id="9773673at2"/>
<evidence type="ECO:0000256" key="1">
    <source>
        <dbReference type="ARBA" id="ARBA00004196"/>
    </source>
</evidence>
<dbReference type="GO" id="GO:0030313">
    <property type="term" value="C:cell envelope"/>
    <property type="evidence" value="ECO:0007669"/>
    <property type="project" value="UniProtKB-SubCell"/>
</dbReference>
<evidence type="ECO:0000313" key="6">
    <source>
        <dbReference type="EMBL" id="SOD96248.1"/>
    </source>
</evidence>
<evidence type="ECO:0000259" key="5">
    <source>
        <dbReference type="Pfam" id="PF13407"/>
    </source>
</evidence>
<dbReference type="AlphaFoldDB" id="A0A286GL46"/>
<dbReference type="RefSeq" id="WP_097279605.1">
    <property type="nucleotide sequence ID" value="NZ_OCNJ01000005.1"/>
</dbReference>
<dbReference type="GO" id="GO:0030246">
    <property type="term" value="F:carbohydrate binding"/>
    <property type="evidence" value="ECO:0007669"/>
    <property type="project" value="UniProtKB-ARBA"/>
</dbReference>
<evidence type="ECO:0000256" key="2">
    <source>
        <dbReference type="ARBA" id="ARBA00007639"/>
    </source>
</evidence>
<name>A0A286GL46_9PROT</name>
<dbReference type="EMBL" id="OCNJ01000005">
    <property type="protein sequence ID" value="SOD96248.1"/>
    <property type="molecule type" value="Genomic_DNA"/>
</dbReference>